<keyword evidence="8" id="KW-0496">Mitochondrion</keyword>
<evidence type="ECO:0000256" key="1">
    <source>
        <dbReference type="ARBA" id="ARBA00004448"/>
    </source>
</evidence>
<feature type="repeat" description="Solcar" evidence="10">
    <location>
        <begin position="406"/>
        <end position="521"/>
    </location>
</feature>
<gene>
    <name evidence="12" type="ORF">TRIUR3_21151</name>
</gene>
<organism evidence="12">
    <name type="scientific">Triticum urartu</name>
    <name type="common">Red wild einkorn</name>
    <name type="synonym">Crithodium urartu</name>
    <dbReference type="NCBI Taxonomy" id="4572"/>
    <lineage>
        <taxon>Eukaryota</taxon>
        <taxon>Viridiplantae</taxon>
        <taxon>Streptophyta</taxon>
        <taxon>Embryophyta</taxon>
        <taxon>Tracheophyta</taxon>
        <taxon>Spermatophyta</taxon>
        <taxon>Magnoliopsida</taxon>
        <taxon>Liliopsida</taxon>
        <taxon>Poales</taxon>
        <taxon>Poaceae</taxon>
        <taxon>BOP clade</taxon>
        <taxon>Pooideae</taxon>
        <taxon>Triticodae</taxon>
        <taxon>Triticeae</taxon>
        <taxon>Triticinae</taxon>
        <taxon>Triticum</taxon>
    </lineage>
</organism>
<dbReference type="SUPFAM" id="SSF103506">
    <property type="entry name" value="Mitochondrial carrier"/>
    <property type="match status" value="1"/>
</dbReference>
<dbReference type="Gene3D" id="1.50.40.10">
    <property type="entry name" value="Mitochondrial carrier domain"/>
    <property type="match status" value="2"/>
</dbReference>
<protein>
    <recommendedName>
        <fullName evidence="13">Phosphate carrier protein, mitochondrial</fullName>
    </recommendedName>
</protein>
<evidence type="ECO:0000256" key="6">
    <source>
        <dbReference type="ARBA" id="ARBA00022792"/>
    </source>
</evidence>
<name>M7ZWL6_TRIUA</name>
<evidence type="ECO:0000256" key="4">
    <source>
        <dbReference type="ARBA" id="ARBA00022692"/>
    </source>
</evidence>
<dbReference type="FunFam" id="1.50.40.10:FF:000046">
    <property type="entry name" value="Phosphate carrier protein, mitochondrial"/>
    <property type="match status" value="1"/>
</dbReference>
<evidence type="ECO:0000256" key="10">
    <source>
        <dbReference type="PROSITE-ProRule" id="PRU00282"/>
    </source>
</evidence>
<accession>M7ZWL6</accession>
<feature type="compositionally biased region" description="Pro residues" evidence="11">
    <location>
        <begin position="179"/>
        <end position="188"/>
    </location>
</feature>
<keyword evidence="9 10" id="KW-0472">Membrane</keyword>
<comment type="subcellular location">
    <subcellularLocation>
        <location evidence="1">Mitochondrion inner membrane</location>
        <topology evidence="1">Multi-pass membrane protein</topology>
    </subcellularLocation>
</comment>
<evidence type="ECO:0000256" key="8">
    <source>
        <dbReference type="ARBA" id="ARBA00023128"/>
    </source>
</evidence>
<dbReference type="eggNOG" id="KOG0767">
    <property type="taxonomic scope" value="Eukaryota"/>
</dbReference>
<dbReference type="OMA" id="ACPRMAS"/>
<keyword evidence="6" id="KW-0999">Mitochondrion inner membrane</keyword>
<feature type="compositionally biased region" description="Low complexity" evidence="11">
    <location>
        <begin position="189"/>
        <end position="202"/>
    </location>
</feature>
<proteinExistence type="inferred from homology"/>
<dbReference type="GO" id="GO:0005315">
    <property type="term" value="F:phosphate transmembrane transporter activity"/>
    <property type="evidence" value="ECO:0007669"/>
    <property type="project" value="InterPro"/>
</dbReference>
<dbReference type="STRING" id="4572.M7ZWL6"/>
<feature type="compositionally biased region" description="Low complexity" evidence="11">
    <location>
        <begin position="169"/>
        <end position="178"/>
    </location>
</feature>
<dbReference type="InterPro" id="IPR023395">
    <property type="entry name" value="MCP_dom_sf"/>
</dbReference>
<dbReference type="Pfam" id="PF00153">
    <property type="entry name" value="Mito_carr"/>
    <property type="match status" value="2"/>
</dbReference>
<evidence type="ECO:0000256" key="5">
    <source>
        <dbReference type="ARBA" id="ARBA00022737"/>
    </source>
</evidence>
<evidence type="ECO:0008006" key="13">
    <source>
        <dbReference type="Google" id="ProtNLM"/>
    </source>
</evidence>
<keyword evidence="7" id="KW-1133">Transmembrane helix</keyword>
<keyword evidence="4 10" id="KW-0812">Transmembrane</keyword>
<reference evidence="12" key="1">
    <citation type="journal article" date="2013" name="Nature">
        <title>Draft genome of the wheat A-genome progenitor Triticum urartu.</title>
        <authorList>
            <person name="Ling H.Q."/>
            <person name="Zhao S."/>
            <person name="Liu D."/>
            <person name="Wang J."/>
            <person name="Sun H."/>
            <person name="Zhang C."/>
            <person name="Fan H."/>
            <person name="Li D."/>
            <person name="Dong L."/>
            <person name="Tao Y."/>
            <person name="Gao C."/>
            <person name="Wu H."/>
            <person name="Li Y."/>
            <person name="Cui Y."/>
            <person name="Guo X."/>
            <person name="Zheng S."/>
            <person name="Wang B."/>
            <person name="Yu K."/>
            <person name="Liang Q."/>
            <person name="Yang W."/>
            <person name="Lou X."/>
            <person name="Chen J."/>
            <person name="Feng M."/>
            <person name="Jian J."/>
            <person name="Zhang X."/>
            <person name="Luo G."/>
            <person name="Jiang Y."/>
            <person name="Liu J."/>
            <person name="Wang Z."/>
            <person name="Sha Y."/>
            <person name="Zhang B."/>
            <person name="Wu H."/>
            <person name="Tang D."/>
            <person name="Shen Q."/>
            <person name="Xue P."/>
            <person name="Zou S."/>
            <person name="Wang X."/>
            <person name="Liu X."/>
            <person name="Wang F."/>
            <person name="Yang Y."/>
            <person name="An X."/>
            <person name="Dong Z."/>
            <person name="Zhang K."/>
            <person name="Zhang X."/>
            <person name="Luo M.C."/>
            <person name="Dvorak J."/>
            <person name="Tong Y."/>
            <person name="Wang J."/>
            <person name="Yang H."/>
            <person name="Li Z."/>
            <person name="Wang D."/>
            <person name="Zhang A."/>
            <person name="Wang J."/>
        </authorList>
    </citation>
    <scope>NUCLEOTIDE SEQUENCE</scope>
</reference>
<evidence type="ECO:0000256" key="7">
    <source>
        <dbReference type="ARBA" id="ARBA00022989"/>
    </source>
</evidence>
<feature type="compositionally biased region" description="Basic residues" evidence="11">
    <location>
        <begin position="148"/>
        <end position="168"/>
    </location>
</feature>
<feature type="region of interest" description="Disordered" evidence="11">
    <location>
        <begin position="130"/>
        <end position="217"/>
    </location>
</feature>
<dbReference type="PROSITE" id="PS50920">
    <property type="entry name" value="SOLCAR"/>
    <property type="match status" value="2"/>
</dbReference>
<dbReference type="EMBL" id="KD153792">
    <property type="protein sequence ID" value="EMS56805.1"/>
    <property type="molecule type" value="Genomic_DNA"/>
</dbReference>
<dbReference type="InterPro" id="IPR044677">
    <property type="entry name" value="SLC25A3/Pic2/Mir1-like"/>
</dbReference>
<evidence type="ECO:0000256" key="3">
    <source>
        <dbReference type="ARBA" id="ARBA00022448"/>
    </source>
</evidence>
<dbReference type="AlphaFoldDB" id="M7ZWL6"/>
<dbReference type="GO" id="GO:0005743">
    <property type="term" value="C:mitochondrial inner membrane"/>
    <property type="evidence" value="ECO:0007669"/>
    <property type="project" value="UniProtKB-SubCell"/>
</dbReference>
<dbReference type="PANTHER" id="PTHR45671:SF3">
    <property type="entry name" value="MITOCHONDRIAL PHOSPHATE CARRIER PROTEIN 3 MITOCHONDRIAL"/>
    <property type="match status" value="1"/>
</dbReference>
<dbReference type="GO" id="GO:1990547">
    <property type="term" value="P:mitochondrial phosphate ion transmembrane transport"/>
    <property type="evidence" value="ECO:0007669"/>
    <property type="project" value="InterPro"/>
</dbReference>
<evidence type="ECO:0000256" key="2">
    <source>
        <dbReference type="ARBA" id="ARBA00006375"/>
    </source>
</evidence>
<evidence type="ECO:0000256" key="9">
    <source>
        <dbReference type="ARBA" id="ARBA00023136"/>
    </source>
</evidence>
<comment type="similarity">
    <text evidence="2">Belongs to the mitochondrial carrier (TC 2.A.29) family.</text>
</comment>
<dbReference type="PANTHER" id="PTHR45671">
    <property type="entry name" value="SOLUTE CARRIER FAMILY 25 (MITOCHONDRIAL CARRIER PHOSPHATE CARRIER), MEMBER 3, LIKE-RELATED-RELATED"/>
    <property type="match status" value="1"/>
</dbReference>
<sequence>MKTREIGSWGEGYAVLEMGGPVIVCVAGKRLPGEAVGVVRDRIWRRGVEEEGSWAMRRNDPASAIPGPVDKILIRVAPAMHVDDDAVAVYVYRGRHILSVDRSDTATSRRVSDLFLSTGGGVRPARCARRQHLATQSAPKSRVGVPRKSSRRTPLRVSANRRRGRARVKGGSQLSSRPSPEPPSPLLPLPCASPTATTSRVPRPAPAPSSRPQMVNRDKAGCPTAAATLPLDRLLASLAANAEQLGKRWEIAVRDRRARAAERRMEADAAPPVQLHTPLFYATCALGGVLSTGLTHLAVTPLDLVKCNMQVSEAETGSPAAPVQASCALMLISNGNCSSQVDPSKYRDISSGFGVLLQEQGLGGFFKGWMATLVGYSSQGACKFGFYEYFKKCYSDIAGPENADRLKTVIYLAASASAEVIADLALCPMEAVKVRIQTQPGFARCLTDGLPKLVRSEGAFGYRYCMSCTDYVMIGSIQDTAEHSLTLCVHFRLYKGIVPLWGRQIPYTMMKFSCFETIVEMVYKHAVPKPKDQCSKPLQLAVSFAGGYIAGVLCAAVSHPADNLVSFLNNAKGATVADAITTIGLWGLFTRGLPLRIIMVGTLTGAQWATYDAFKVFVGLPTTGGVSSSCHAATTLHRVDHEKQN</sequence>
<keyword evidence="3" id="KW-0813">Transport</keyword>
<evidence type="ECO:0000313" key="12">
    <source>
        <dbReference type="EMBL" id="EMS56805.1"/>
    </source>
</evidence>
<dbReference type="InterPro" id="IPR018108">
    <property type="entry name" value="MCP_transmembrane"/>
</dbReference>
<keyword evidence="5" id="KW-0677">Repeat</keyword>
<evidence type="ECO:0000256" key="11">
    <source>
        <dbReference type="SAM" id="MobiDB-lite"/>
    </source>
</evidence>
<feature type="repeat" description="Solcar" evidence="10">
    <location>
        <begin position="279"/>
        <end position="393"/>
    </location>
</feature>